<organism evidence="2 3">
    <name type="scientific">Carnegiea gigantea</name>
    <dbReference type="NCBI Taxonomy" id="171969"/>
    <lineage>
        <taxon>Eukaryota</taxon>
        <taxon>Viridiplantae</taxon>
        <taxon>Streptophyta</taxon>
        <taxon>Embryophyta</taxon>
        <taxon>Tracheophyta</taxon>
        <taxon>Spermatophyta</taxon>
        <taxon>Magnoliopsida</taxon>
        <taxon>eudicotyledons</taxon>
        <taxon>Gunneridae</taxon>
        <taxon>Pentapetalae</taxon>
        <taxon>Caryophyllales</taxon>
        <taxon>Cactineae</taxon>
        <taxon>Cactaceae</taxon>
        <taxon>Cactoideae</taxon>
        <taxon>Echinocereeae</taxon>
        <taxon>Carnegiea</taxon>
    </lineage>
</organism>
<proteinExistence type="predicted"/>
<dbReference type="PANTHER" id="PTHR33240">
    <property type="entry name" value="OS08G0508500 PROTEIN"/>
    <property type="match status" value="1"/>
</dbReference>
<accession>A0A9Q1GLG7</accession>
<protein>
    <submittedName>
        <fullName evidence="2">Uncharacterized protein</fullName>
    </submittedName>
</protein>
<feature type="region of interest" description="Disordered" evidence="1">
    <location>
        <begin position="67"/>
        <end position="108"/>
    </location>
</feature>
<dbReference type="OrthoDB" id="1752268at2759"/>
<dbReference type="EMBL" id="JAKOGI010002349">
    <property type="protein sequence ID" value="KAJ8422188.1"/>
    <property type="molecule type" value="Genomic_DNA"/>
</dbReference>
<feature type="compositionally biased region" description="Polar residues" evidence="1">
    <location>
        <begin position="70"/>
        <end position="80"/>
    </location>
</feature>
<dbReference type="Proteomes" id="UP001153076">
    <property type="component" value="Unassembled WGS sequence"/>
</dbReference>
<evidence type="ECO:0000313" key="2">
    <source>
        <dbReference type="EMBL" id="KAJ8422188.1"/>
    </source>
</evidence>
<evidence type="ECO:0000313" key="3">
    <source>
        <dbReference type="Proteomes" id="UP001153076"/>
    </source>
</evidence>
<evidence type="ECO:0000256" key="1">
    <source>
        <dbReference type="SAM" id="MobiDB-lite"/>
    </source>
</evidence>
<dbReference type="AlphaFoldDB" id="A0A9Q1GLG7"/>
<gene>
    <name evidence="2" type="ORF">Cgig2_015419</name>
</gene>
<comment type="caution">
    <text evidence="2">The sequence shown here is derived from an EMBL/GenBank/DDBJ whole genome shotgun (WGS) entry which is preliminary data.</text>
</comment>
<feature type="compositionally biased region" description="Polar residues" evidence="1">
    <location>
        <begin position="92"/>
        <end position="104"/>
    </location>
</feature>
<name>A0A9Q1GLG7_9CARY</name>
<keyword evidence="3" id="KW-1185">Reference proteome</keyword>
<dbReference type="PANTHER" id="PTHR33240:SF15">
    <property type="entry name" value="GAG-PRO-LIKE PROTEIN"/>
    <property type="match status" value="1"/>
</dbReference>
<sequence>MGLPGIKHRRKFGGSSFYSVVCHSRIIGEALKQVQEEVIRRVYEKTKAMERQSELIQGFEYEPTPGYTPLSASLRPTSSKGCKRLARRRSQENYQSQKGHAQNSKQRRSLPFCHDSLRIQRPGSRMIRKLSQVMAARELKTLVGPTITFGPEDLQTPHNDALVIQHKIAIVMVRRILADIVSSVDIITLECLKKLQYSEKDLETTKTLVVGFGTNYISTWIQKISCSGGR</sequence>
<reference evidence="2" key="1">
    <citation type="submission" date="2022-04" db="EMBL/GenBank/DDBJ databases">
        <title>Carnegiea gigantea Genome sequencing and assembly v2.</title>
        <authorList>
            <person name="Copetti D."/>
            <person name="Sanderson M.J."/>
            <person name="Burquez A."/>
            <person name="Wojciechowski M.F."/>
        </authorList>
    </citation>
    <scope>NUCLEOTIDE SEQUENCE</scope>
    <source>
        <strain evidence="2">SGP5-SGP5p</strain>
        <tissue evidence="2">Aerial part</tissue>
    </source>
</reference>